<keyword evidence="4 8" id="KW-0418">Kinase</keyword>
<proteinExistence type="inferred from homology"/>
<feature type="domain" description="Cytidylate kinase" evidence="9">
    <location>
        <begin position="10"/>
        <end position="204"/>
    </location>
</feature>
<comment type="catalytic activity">
    <reaction evidence="6 8">
        <text>dCMP + ATP = dCDP + ADP</text>
        <dbReference type="Rhea" id="RHEA:25094"/>
        <dbReference type="ChEBI" id="CHEBI:30616"/>
        <dbReference type="ChEBI" id="CHEBI:57566"/>
        <dbReference type="ChEBI" id="CHEBI:58593"/>
        <dbReference type="ChEBI" id="CHEBI:456216"/>
        <dbReference type="EC" id="2.7.4.25"/>
    </reaction>
</comment>
<dbReference type="InterPro" id="IPR003136">
    <property type="entry name" value="Cytidylate_kin"/>
</dbReference>
<evidence type="ECO:0000256" key="4">
    <source>
        <dbReference type="ARBA" id="ARBA00022777"/>
    </source>
</evidence>
<keyword evidence="2 8" id="KW-0808">Transferase</keyword>
<dbReference type="GO" id="GO:0036430">
    <property type="term" value="F:CMP kinase activity"/>
    <property type="evidence" value="ECO:0007669"/>
    <property type="project" value="RHEA"/>
</dbReference>
<comment type="catalytic activity">
    <reaction evidence="7 8">
        <text>CMP + ATP = CDP + ADP</text>
        <dbReference type="Rhea" id="RHEA:11600"/>
        <dbReference type="ChEBI" id="CHEBI:30616"/>
        <dbReference type="ChEBI" id="CHEBI:58069"/>
        <dbReference type="ChEBI" id="CHEBI:60377"/>
        <dbReference type="ChEBI" id="CHEBI:456216"/>
        <dbReference type="EC" id="2.7.4.25"/>
    </reaction>
</comment>
<name>A0A2U8DG36_9GAMM</name>
<dbReference type="CDD" id="cd02020">
    <property type="entry name" value="CMPK"/>
    <property type="match status" value="1"/>
</dbReference>
<evidence type="ECO:0000256" key="3">
    <source>
        <dbReference type="ARBA" id="ARBA00022741"/>
    </source>
</evidence>
<evidence type="ECO:0000256" key="1">
    <source>
        <dbReference type="ARBA" id="ARBA00009427"/>
    </source>
</evidence>
<evidence type="ECO:0000259" key="9">
    <source>
        <dbReference type="Pfam" id="PF02224"/>
    </source>
</evidence>
<dbReference type="GO" id="GO:0005737">
    <property type="term" value="C:cytoplasm"/>
    <property type="evidence" value="ECO:0007669"/>
    <property type="project" value="UniProtKB-SubCell"/>
</dbReference>
<keyword evidence="8" id="KW-0963">Cytoplasm</keyword>
<evidence type="ECO:0000256" key="5">
    <source>
        <dbReference type="ARBA" id="ARBA00022840"/>
    </source>
</evidence>
<gene>
    <name evidence="8 10" type="primary">cmk</name>
    <name evidence="10" type="ORF">DD681_01480</name>
</gene>
<keyword evidence="5 8" id="KW-0067">ATP-binding</keyword>
<dbReference type="GO" id="GO:0036431">
    <property type="term" value="F:dCMP kinase activity"/>
    <property type="evidence" value="ECO:0007669"/>
    <property type="project" value="InterPro"/>
</dbReference>
<dbReference type="OrthoDB" id="9807434at2"/>
<evidence type="ECO:0000313" key="11">
    <source>
        <dbReference type="Proteomes" id="UP000244884"/>
    </source>
</evidence>
<dbReference type="GO" id="GO:0006220">
    <property type="term" value="P:pyrimidine nucleotide metabolic process"/>
    <property type="evidence" value="ECO:0007669"/>
    <property type="project" value="UniProtKB-UniRule"/>
</dbReference>
<dbReference type="HAMAP" id="MF_00238">
    <property type="entry name" value="Cytidyl_kinase_type1"/>
    <property type="match status" value="1"/>
</dbReference>
<dbReference type="Pfam" id="PF02224">
    <property type="entry name" value="Cytidylate_kin"/>
    <property type="match status" value="1"/>
</dbReference>
<dbReference type="EC" id="2.7.4.25" evidence="8"/>
<dbReference type="RefSeq" id="WP_158341251.1">
    <property type="nucleotide sequence ID" value="NZ_CP029161.1"/>
</dbReference>
<comment type="subcellular location">
    <subcellularLocation>
        <location evidence="8">Cytoplasm</location>
    </subcellularLocation>
</comment>
<dbReference type="InterPro" id="IPR011994">
    <property type="entry name" value="Cytidylate_kinase_dom"/>
</dbReference>
<dbReference type="GO" id="GO:0005524">
    <property type="term" value="F:ATP binding"/>
    <property type="evidence" value="ECO:0007669"/>
    <property type="project" value="UniProtKB-UniRule"/>
</dbReference>
<accession>A0A2U8DG36</accession>
<evidence type="ECO:0000256" key="7">
    <source>
        <dbReference type="ARBA" id="ARBA00048478"/>
    </source>
</evidence>
<organism evidence="10 11">
    <name type="scientific">Buchnera aphidicola</name>
    <name type="common">Melanaphis sacchari</name>
    <dbReference type="NCBI Taxonomy" id="2173854"/>
    <lineage>
        <taxon>Bacteria</taxon>
        <taxon>Pseudomonadati</taxon>
        <taxon>Pseudomonadota</taxon>
        <taxon>Gammaproteobacteria</taxon>
        <taxon>Enterobacterales</taxon>
        <taxon>Erwiniaceae</taxon>
        <taxon>Buchnera</taxon>
    </lineage>
</organism>
<protein>
    <recommendedName>
        <fullName evidence="8">Cytidylate kinase</fullName>
        <shortName evidence="8">CK</shortName>
        <ecNumber evidence="8">2.7.4.25</ecNumber>
    </recommendedName>
    <alternativeName>
        <fullName evidence="8">Cytidine monophosphate kinase</fullName>
        <shortName evidence="8">CMP kinase</shortName>
    </alternativeName>
</protein>
<evidence type="ECO:0000256" key="8">
    <source>
        <dbReference type="HAMAP-Rule" id="MF_00238"/>
    </source>
</evidence>
<evidence type="ECO:0000256" key="2">
    <source>
        <dbReference type="ARBA" id="ARBA00022679"/>
    </source>
</evidence>
<dbReference type="AlphaFoldDB" id="A0A2U8DG36"/>
<dbReference type="SUPFAM" id="SSF52540">
    <property type="entry name" value="P-loop containing nucleoside triphosphate hydrolases"/>
    <property type="match status" value="1"/>
</dbReference>
<dbReference type="Gene3D" id="3.40.50.300">
    <property type="entry name" value="P-loop containing nucleotide triphosphate hydrolases"/>
    <property type="match status" value="1"/>
</dbReference>
<dbReference type="Proteomes" id="UP000244884">
    <property type="component" value="Chromosome"/>
</dbReference>
<dbReference type="InterPro" id="IPR027417">
    <property type="entry name" value="P-loop_NTPase"/>
</dbReference>
<feature type="binding site" evidence="8">
    <location>
        <begin position="14"/>
        <end position="22"/>
    </location>
    <ligand>
        <name>ATP</name>
        <dbReference type="ChEBI" id="CHEBI:30616"/>
    </ligand>
</feature>
<dbReference type="NCBIfam" id="TIGR00017">
    <property type="entry name" value="cmk"/>
    <property type="match status" value="1"/>
</dbReference>
<reference evidence="10 11" key="1">
    <citation type="submission" date="2018-04" db="EMBL/GenBank/DDBJ databases">
        <title>Genome sequence of Buchnera aphidicola from Melaphis sacchari.</title>
        <authorList>
            <person name="Geib S.M."/>
            <person name="Palmer N.A."/>
            <person name="Sattler S.E."/>
            <person name="Sarath G."/>
        </authorList>
    </citation>
    <scope>NUCLEOTIDE SEQUENCE [LARGE SCALE GENOMIC DNA]</scope>
    <source>
        <strain evidence="10 11">LSU</strain>
    </source>
</reference>
<evidence type="ECO:0000313" key="10">
    <source>
        <dbReference type="EMBL" id="AWH90766.1"/>
    </source>
</evidence>
<comment type="similarity">
    <text evidence="1 8">Belongs to the cytidylate kinase family. Type 1 subfamily.</text>
</comment>
<keyword evidence="3 8" id="KW-0547">Nucleotide-binding</keyword>
<dbReference type="EMBL" id="CP029161">
    <property type="protein sequence ID" value="AWH90766.1"/>
    <property type="molecule type" value="Genomic_DNA"/>
</dbReference>
<evidence type="ECO:0000256" key="6">
    <source>
        <dbReference type="ARBA" id="ARBA00047615"/>
    </source>
</evidence>
<sequence>MNINDKIPVITIDGPSAVGKSALSKVIARKLNWFVLESGILYRKIALLILQKKIPISERYVIPLIKNLNFKKKIINHIHLNAVSEIASKIANFYEVRKILLDQQRAFRIFPGLVAEGRDMGTVVFPDAIVKFFLYANLKSRVHRRILQLKKNGDHINSQELYNQIRIRDQRDRNRLISPLYPSKNAIILDSTNMSFSEVINISMIYIFERIHKNALYKNILFNKDYYKKYSQPHFSMKLK</sequence>